<dbReference type="InterPro" id="IPR003346">
    <property type="entry name" value="Transposase_20"/>
</dbReference>
<dbReference type="PANTHER" id="PTHR33055">
    <property type="entry name" value="TRANSPOSASE FOR INSERTION SEQUENCE ELEMENT IS1111A"/>
    <property type="match status" value="1"/>
</dbReference>
<dbReference type="Pfam" id="PF02371">
    <property type="entry name" value="Transposase_20"/>
    <property type="match status" value="1"/>
</dbReference>
<evidence type="ECO:0000313" key="3">
    <source>
        <dbReference type="Proteomes" id="UP000182486"/>
    </source>
</evidence>
<evidence type="ECO:0000259" key="1">
    <source>
        <dbReference type="Pfam" id="PF02371"/>
    </source>
</evidence>
<dbReference type="GO" id="GO:0004803">
    <property type="term" value="F:transposase activity"/>
    <property type="evidence" value="ECO:0007669"/>
    <property type="project" value="InterPro"/>
</dbReference>
<dbReference type="InterPro" id="IPR047650">
    <property type="entry name" value="Transpos_IS110"/>
</dbReference>
<dbReference type="EMBL" id="MEIA01000007">
    <property type="protein sequence ID" value="OJF16019.1"/>
    <property type="molecule type" value="Genomic_DNA"/>
</dbReference>
<dbReference type="GO" id="GO:0003677">
    <property type="term" value="F:DNA binding"/>
    <property type="evidence" value="ECO:0007669"/>
    <property type="project" value="InterPro"/>
</dbReference>
<evidence type="ECO:0000313" key="2">
    <source>
        <dbReference type="EMBL" id="OJF16019.1"/>
    </source>
</evidence>
<dbReference type="AlphaFoldDB" id="A0A1K0H2U3"/>
<organism evidence="2 3">
    <name type="scientific">Couchioplanes caeruleus subsp. caeruleus</name>
    <dbReference type="NCBI Taxonomy" id="56427"/>
    <lineage>
        <taxon>Bacteria</taxon>
        <taxon>Bacillati</taxon>
        <taxon>Actinomycetota</taxon>
        <taxon>Actinomycetes</taxon>
        <taxon>Micromonosporales</taxon>
        <taxon>Micromonosporaceae</taxon>
        <taxon>Couchioplanes</taxon>
    </lineage>
</organism>
<dbReference type="GO" id="GO:0006313">
    <property type="term" value="P:DNA transposition"/>
    <property type="evidence" value="ECO:0007669"/>
    <property type="project" value="InterPro"/>
</dbReference>
<dbReference type="PANTHER" id="PTHR33055:SF3">
    <property type="entry name" value="PUTATIVE TRANSPOSASE FOR IS117-RELATED"/>
    <property type="match status" value="1"/>
</dbReference>
<protein>
    <submittedName>
        <fullName evidence="2">Transposase</fullName>
    </submittedName>
</protein>
<name>A0A1K0H2U3_9ACTN</name>
<sequence length="156" mass="16644">MSGVAEQDLAAAVEEVFAKHPSSDVITSFPGLGPLVGARLLAELGDDPTRFSDARAVKAYAGAAPVTRASGRSHRVMARRVKNQRLAAAGYVWAFAALRAAPGVRAHYDRRRAVGDTHIAALRHLFNRLLGCLHHCPRSATNYQESSAFVLPAASS</sequence>
<feature type="domain" description="Transposase IS116/IS110/IS902 C-terminal" evidence="1">
    <location>
        <begin position="25"/>
        <end position="108"/>
    </location>
</feature>
<comment type="caution">
    <text evidence="2">The sequence shown here is derived from an EMBL/GenBank/DDBJ whole genome shotgun (WGS) entry which is preliminary data.</text>
</comment>
<accession>A0A1K0H2U3</accession>
<dbReference type="Proteomes" id="UP000182486">
    <property type="component" value="Unassembled WGS sequence"/>
</dbReference>
<gene>
    <name evidence="2" type="ORF">BG844_01965</name>
</gene>
<keyword evidence="3" id="KW-1185">Reference proteome</keyword>
<reference evidence="2 3" key="1">
    <citation type="submission" date="2016-09" db="EMBL/GenBank/DDBJ databases">
        <title>Couchioplanes caeruleus draft genome sequence.</title>
        <authorList>
            <person name="Sheehan J."/>
            <person name="Caffrey P."/>
        </authorList>
    </citation>
    <scope>NUCLEOTIDE SEQUENCE [LARGE SCALE GENOMIC DNA]</scope>
    <source>
        <strain evidence="2 3">DSM 43634</strain>
    </source>
</reference>
<proteinExistence type="predicted"/>